<gene>
    <name evidence="1" type="ORF">C1H46_044134</name>
</gene>
<accession>A0A540K8T1</accession>
<evidence type="ECO:0000313" key="1">
    <source>
        <dbReference type="EMBL" id="TQD70332.1"/>
    </source>
</evidence>
<protein>
    <submittedName>
        <fullName evidence="1">Uncharacterized protein</fullName>
    </submittedName>
</protein>
<comment type="caution">
    <text evidence="1">The sequence shown here is derived from an EMBL/GenBank/DDBJ whole genome shotgun (WGS) entry which is preliminary data.</text>
</comment>
<name>A0A540K8T1_MALBA</name>
<keyword evidence="2" id="KW-1185">Reference proteome</keyword>
<dbReference type="Proteomes" id="UP000315295">
    <property type="component" value="Unassembled WGS sequence"/>
</dbReference>
<sequence>MLFQSWRSHCSPFVKVYMNTSTGKSQVKEEPKRCMFAEGHDRSALHWVRGKQQICYKRCHKTWEIPEPTKKVILLYNGRILNIRNGTIDEVLGCGFQDISVGESTLVWYGSCINFLPLICH</sequence>
<dbReference type="EMBL" id="VIEB01001848">
    <property type="protein sequence ID" value="TQD70332.1"/>
    <property type="molecule type" value="Genomic_DNA"/>
</dbReference>
<dbReference type="AlphaFoldDB" id="A0A540K8T1"/>
<evidence type="ECO:0000313" key="2">
    <source>
        <dbReference type="Proteomes" id="UP000315295"/>
    </source>
</evidence>
<organism evidence="1 2">
    <name type="scientific">Malus baccata</name>
    <name type="common">Siberian crab apple</name>
    <name type="synonym">Pyrus baccata</name>
    <dbReference type="NCBI Taxonomy" id="106549"/>
    <lineage>
        <taxon>Eukaryota</taxon>
        <taxon>Viridiplantae</taxon>
        <taxon>Streptophyta</taxon>
        <taxon>Embryophyta</taxon>
        <taxon>Tracheophyta</taxon>
        <taxon>Spermatophyta</taxon>
        <taxon>Magnoliopsida</taxon>
        <taxon>eudicotyledons</taxon>
        <taxon>Gunneridae</taxon>
        <taxon>Pentapetalae</taxon>
        <taxon>rosids</taxon>
        <taxon>fabids</taxon>
        <taxon>Rosales</taxon>
        <taxon>Rosaceae</taxon>
        <taxon>Amygdaloideae</taxon>
        <taxon>Maleae</taxon>
        <taxon>Malus</taxon>
    </lineage>
</organism>
<reference evidence="1 2" key="1">
    <citation type="journal article" date="2019" name="G3 (Bethesda)">
        <title>Sequencing of a Wild Apple (Malus baccata) Genome Unravels the Differences Between Cultivated and Wild Apple Species Regarding Disease Resistance and Cold Tolerance.</title>
        <authorList>
            <person name="Chen X."/>
        </authorList>
    </citation>
    <scope>NUCLEOTIDE SEQUENCE [LARGE SCALE GENOMIC DNA]</scope>
    <source>
        <strain evidence="2">cv. Shandingzi</strain>
        <tissue evidence="1">Leaves</tissue>
    </source>
</reference>
<proteinExistence type="predicted"/>